<keyword evidence="5 8" id="KW-1133">Transmembrane helix</keyword>
<keyword evidence="6 8" id="KW-0472">Membrane</keyword>
<feature type="transmembrane region" description="Helical" evidence="8">
    <location>
        <begin position="359"/>
        <end position="381"/>
    </location>
</feature>
<dbReference type="Gene3D" id="3.40.50.1110">
    <property type="entry name" value="SGNH hydrolase"/>
    <property type="match status" value="1"/>
</dbReference>
<feature type="transmembrane region" description="Helical" evidence="8">
    <location>
        <begin position="200"/>
        <end position="224"/>
    </location>
</feature>
<name>A0A6J6SAH8_9ZZZZ</name>
<dbReference type="InterPro" id="IPR002656">
    <property type="entry name" value="Acyl_transf_3_dom"/>
</dbReference>
<dbReference type="EMBL" id="CAFBLJ010000111">
    <property type="protein sequence ID" value="CAB4880251.1"/>
    <property type="molecule type" value="Genomic_DNA"/>
</dbReference>
<keyword evidence="2" id="KW-1003">Cell membrane</keyword>
<evidence type="ECO:0000256" key="6">
    <source>
        <dbReference type="ARBA" id="ARBA00023136"/>
    </source>
</evidence>
<evidence type="ECO:0000256" key="5">
    <source>
        <dbReference type="ARBA" id="ARBA00022989"/>
    </source>
</evidence>
<evidence type="ECO:0000256" key="1">
    <source>
        <dbReference type="ARBA" id="ARBA00004651"/>
    </source>
</evidence>
<evidence type="ECO:0000259" key="9">
    <source>
        <dbReference type="Pfam" id="PF01757"/>
    </source>
</evidence>
<dbReference type="GO" id="GO:0005886">
    <property type="term" value="C:plasma membrane"/>
    <property type="evidence" value="ECO:0007669"/>
    <property type="project" value="UniProtKB-SubCell"/>
</dbReference>
<organism evidence="10">
    <name type="scientific">freshwater metagenome</name>
    <dbReference type="NCBI Taxonomy" id="449393"/>
    <lineage>
        <taxon>unclassified sequences</taxon>
        <taxon>metagenomes</taxon>
        <taxon>ecological metagenomes</taxon>
    </lineage>
</organism>
<feature type="domain" description="Acyltransferase 3" evidence="9">
    <location>
        <begin position="20"/>
        <end position="323"/>
    </location>
</feature>
<feature type="transmembrane region" description="Helical" evidence="8">
    <location>
        <begin position="42"/>
        <end position="67"/>
    </location>
</feature>
<dbReference type="InterPro" id="IPR050879">
    <property type="entry name" value="Acyltransferase_3"/>
</dbReference>
<dbReference type="EMBL" id="CAEZZP010000111">
    <property type="protein sequence ID" value="CAB4781165.1"/>
    <property type="molecule type" value="Genomic_DNA"/>
</dbReference>
<reference evidence="10" key="1">
    <citation type="submission" date="2020-05" db="EMBL/GenBank/DDBJ databases">
        <authorList>
            <person name="Chiriac C."/>
            <person name="Salcher M."/>
            <person name="Ghai R."/>
            <person name="Kavagutti S V."/>
        </authorList>
    </citation>
    <scope>NUCLEOTIDE SEQUENCE</scope>
</reference>
<gene>
    <name evidence="10" type="ORF">UFOPK2658_01732</name>
    <name evidence="11" type="ORF">UFOPK2880_01454</name>
    <name evidence="12" type="ORF">UFOPK3304_01575</name>
    <name evidence="13" type="ORF">UFOPK4134_00998</name>
</gene>
<proteinExistence type="predicted"/>
<evidence type="ECO:0000313" key="10">
    <source>
        <dbReference type="EMBL" id="CAB4731752.1"/>
    </source>
</evidence>
<evidence type="ECO:0000256" key="8">
    <source>
        <dbReference type="SAM" id="Phobius"/>
    </source>
</evidence>
<evidence type="ECO:0000313" key="11">
    <source>
        <dbReference type="EMBL" id="CAB4781165.1"/>
    </source>
</evidence>
<evidence type="ECO:0000256" key="4">
    <source>
        <dbReference type="ARBA" id="ARBA00022692"/>
    </source>
</evidence>
<sequence>MPNYPDLVGDHNQGGIEYVAGLDGLRALAVITVMSFHLGWSFVPGGAFGVSLFFTLSGYLITQVMLADHARAGKVDLKRFWSRRLRRLAPGSIVCLIAVAVIALCGLLEGNRLRGDLFAALGYSANWRFATAGTTYAQLFESAPSPVLHFWSLAIEEQFYVIFPLLMIVLLRWRKVLVPTLALLAGASVAAMVLTNSRNLAYYGTHTRAAELLIGALLALVVPVSKQIRGFAAKGFAAVGVIAFGGFVFIATHAHTNDQWLYKGGLSAFSLISSALIIAVLVPGPIRMLMTSRLMVAIGRITYSLYLFHWPVFVVLNRDRMGFDGLALSATRVGVTFACACLSAWLIENPIRFRKVLRQPVWAGVGMATAMGVALIVMATISASTPIALAGVDAPDEMVQFAPPSTSISIETPTRDPLRVLVLGSEPVVADDVKNAIGDSIPIVIVSGIQPGCAIRPSAETIEGCESFTSVARRLILQSKPDVAVLSVGKAERKLLAELENTVLASTGSGVEKDSTLPFRLSVEIVNDILQPLVTIPVIIVDYGEKDVLSNDLDDAGMRLDNAITLHRPTAEALANQLILVDDKLQGADHRTRVMVIGDSTSFGISAAINNVAGDRFSVLWAGGRNCPFVEAEKVRWWDGAEFNMTNCATLHPEWDRAFETFAPSIVVMVYSVPEQAEQKYVGDETWYTIADSEFVARHDAAMQELVTACDERGIALLLLNSPEIHGGALSGAQFAQPERVTAWNALMQTWLTQWPEIHSVDWASIVTAAESAAGPLRGDGIHMVQSDLDVVVQSGIIPLLDAQTVG</sequence>
<keyword evidence="4 8" id="KW-0812">Transmembrane</keyword>
<dbReference type="EMBL" id="CAFBPS010000070">
    <property type="protein sequence ID" value="CAB5031176.1"/>
    <property type="molecule type" value="Genomic_DNA"/>
</dbReference>
<dbReference type="InterPro" id="IPR036514">
    <property type="entry name" value="SGNH_hydro_sf"/>
</dbReference>
<accession>A0A6J6SAH8</accession>
<dbReference type="PANTHER" id="PTHR23028:SF53">
    <property type="entry name" value="ACYL_TRANSF_3 DOMAIN-CONTAINING PROTEIN"/>
    <property type="match status" value="1"/>
</dbReference>
<evidence type="ECO:0000313" key="12">
    <source>
        <dbReference type="EMBL" id="CAB4880251.1"/>
    </source>
</evidence>
<feature type="transmembrane region" description="Helical" evidence="8">
    <location>
        <begin position="88"/>
        <end position="109"/>
    </location>
</feature>
<evidence type="ECO:0000256" key="3">
    <source>
        <dbReference type="ARBA" id="ARBA00022679"/>
    </source>
</evidence>
<dbReference type="EMBL" id="CAEZYH010000115">
    <property type="protein sequence ID" value="CAB4731752.1"/>
    <property type="molecule type" value="Genomic_DNA"/>
</dbReference>
<dbReference type="GO" id="GO:0009103">
    <property type="term" value="P:lipopolysaccharide biosynthetic process"/>
    <property type="evidence" value="ECO:0007669"/>
    <property type="project" value="TreeGrafter"/>
</dbReference>
<feature type="transmembrane region" description="Helical" evidence="8">
    <location>
        <begin position="294"/>
        <end position="313"/>
    </location>
</feature>
<feature type="transmembrane region" description="Helical" evidence="8">
    <location>
        <begin position="260"/>
        <end position="282"/>
    </location>
</feature>
<dbReference type="AlphaFoldDB" id="A0A6J6SAH8"/>
<dbReference type="GO" id="GO:0016747">
    <property type="term" value="F:acyltransferase activity, transferring groups other than amino-acyl groups"/>
    <property type="evidence" value="ECO:0007669"/>
    <property type="project" value="InterPro"/>
</dbReference>
<dbReference type="PANTHER" id="PTHR23028">
    <property type="entry name" value="ACETYLTRANSFERASE"/>
    <property type="match status" value="1"/>
</dbReference>
<feature type="transmembrane region" description="Helical" evidence="8">
    <location>
        <begin position="176"/>
        <end position="194"/>
    </location>
</feature>
<feature type="transmembrane region" description="Helical" evidence="8">
    <location>
        <begin position="236"/>
        <end position="254"/>
    </location>
</feature>
<evidence type="ECO:0000256" key="7">
    <source>
        <dbReference type="ARBA" id="ARBA00023315"/>
    </source>
</evidence>
<evidence type="ECO:0000256" key="2">
    <source>
        <dbReference type="ARBA" id="ARBA00022475"/>
    </source>
</evidence>
<protein>
    <submittedName>
        <fullName evidence="10">Unannotated protein</fullName>
    </submittedName>
</protein>
<feature type="transmembrane region" description="Helical" evidence="8">
    <location>
        <begin position="325"/>
        <end position="347"/>
    </location>
</feature>
<keyword evidence="7" id="KW-0012">Acyltransferase</keyword>
<comment type="subcellular location">
    <subcellularLocation>
        <location evidence="1">Cell membrane</location>
        <topology evidence="1">Multi-pass membrane protein</topology>
    </subcellularLocation>
</comment>
<feature type="transmembrane region" description="Helical" evidence="8">
    <location>
        <begin position="148"/>
        <end position="169"/>
    </location>
</feature>
<evidence type="ECO:0000313" key="13">
    <source>
        <dbReference type="EMBL" id="CAB5031176.1"/>
    </source>
</evidence>
<keyword evidence="3" id="KW-0808">Transferase</keyword>
<dbReference type="Pfam" id="PF01757">
    <property type="entry name" value="Acyl_transf_3"/>
    <property type="match status" value="1"/>
</dbReference>